<dbReference type="Pfam" id="PF17853">
    <property type="entry name" value="GGDEF_2"/>
    <property type="match status" value="1"/>
</dbReference>
<feature type="domain" description="CdaR GGDEF-like" evidence="4">
    <location>
        <begin position="158"/>
        <end position="287"/>
    </location>
</feature>
<dbReference type="Pfam" id="PF07905">
    <property type="entry name" value="PucR"/>
    <property type="match status" value="1"/>
</dbReference>
<dbReference type="RefSeq" id="WP_378935211.1">
    <property type="nucleotide sequence ID" value="NZ_JBHLVO010000012.1"/>
</dbReference>
<evidence type="ECO:0000259" key="2">
    <source>
        <dbReference type="Pfam" id="PF07905"/>
    </source>
</evidence>
<reference evidence="5 6" key="1">
    <citation type="submission" date="2024-09" db="EMBL/GenBank/DDBJ databases">
        <authorList>
            <person name="Sun Q."/>
            <person name="Mori K."/>
        </authorList>
    </citation>
    <scope>NUCLEOTIDE SEQUENCE [LARGE SCALE GENOMIC DNA]</scope>
    <source>
        <strain evidence="5 6">CCM 7228</strain>
    </source>
</reference>
<comment type="similarity">
    <text evidence="1">Belongs to the CdaR family.</text>
</comment>
<dbReference type="EMBL" id="JBHLVO010000012">
    <property type="protein sequence ID" value="MFC0272661.1"/>
    <property type="molecule type" value="Genomic_DNA"/>
</dbReference>
<evidence type="ECO:0000259" key="4">
    <source>
        <dbReference type="Pfam" id="PF17853"/>
    </source>
</evidence>
<dbReference type="InterPro" id="IPR042070">
    <property type="entry name" value="PucR_C-HTH_sf"/>
</dbReference>
<evidence type="ECO:0000313" key="5">
    <source>
        <dbReference type="EMBL" id="MFC0272661.1"/>
    </source>
</evidence>
<feature type="domain" description="Purine catabolism PurC-like" evidence="2">
    <location>
        <begin position="18"/>
        <end position="129"/>
    </location>
</feature>
<dbReference type="InterPro" id="IPR012914">
    <property type="entry name" value="PucR_dom"/>
</dbReference>
<dbReference type="InterPro" id="IPR025736">
    <property type="entry name" value="PucR_C-HTH_dom"/>
</dbReference>
<gene>
    <name evidence="5" type="ORF">ACFFIX_14595</name>
</gene>
<dbReference type="PANTHER" id="PTHR33744:SF1">
    <property type="entry name" value="DNA-BINDING TRANSCRIPTIONAL ACTIVATOR ADER"/>
    <property type="match status" value="1"/>
</dbReference>
<organism evidence="5 6">
    <name type="scientific">Metabacillus herbersteinensis</name>
    <dbReference type="NCBI Taxonomy" id="283816"/>
    <lineage>
        <taxon>Bacteria</taxon>
        <taxon>Bacillati</taxon>
        <taxon>Bacillota</taxon>
        <taxon>Bacilli</taxon>
        <taxon>Bacillales</taxon>
        <taxon>Bacillaceae</taxon>
        <taxon>Metabacillus</taxon>
    </lineage>
</organism>
<evidence type="ECO:0000256" key="1">
    <source>
        <dbReference type="ARBA" id="ARBA00006754"/>
    </source>
</evidence>
<evidence type="ECO:0000313" key="6">
    <source>
        <dbReference type="Proteomes" id="UP001589854"/>
    </source>
</evidence>
<dbReference type="InterPro" id="IPR041522">
    <property type="entry name" value="CdaR_GGDEF"/>
</dbReference>
<dbReference type="Pfam" id="PF13556">
    <property type="entry name" value="HTH_30"/>
    <property type="match status" value="1"/>
</dbReference>
<keyword evidence="6" id="KW-1185">Reference proteome</keyword>
<protein>
    <submittedName>
        <fullName evidence="5">PucR family transcriptional regulator</fullName>
    </submittedName>
</protein>
<feature type="domain" description="PucR C-terminal helix-turn-helix" evidence="3">
    <location>
        <begin position="339"/>
        <end position="396"/>
    </location>
</feature>
<name>A0ABV6GGX3_9BACI</name>
<comment type="caution">
    <text evidence="5">The sequence shown here is derived from an EMBL/GenBank/DDBJ whole genome shotgun (WGS) entry which is preliminary data.</text>
</comment>
<accession>A0ABV6GGX3</accession>
<dbReference type="Proteomes" id="UP001589854">
    <property type="component" value="Unassembled WGS sequence"/>
</dbReference>
<dbReference type="InterPro" id="IPR051448">
    <property type="entry name" value="CdaR-like_regulators"/>
</dbReference>
<evidence type="ECO:0000259" key="3">
    <source>
        <dbReference type="Pfam" id="PF13556"/>
    </source>
</evidence>
<dbReference type="PANTHER" id="PTHR33744">
    <property type="entry name" value="CARBOHYDRATE DIACID REGULATOR"/>
    <property type="match status" value="1"/>
</dbReference>
<proteinExistence type="inferred from homology"/>
<sequence>MIKAEKVIILGLTLTKALTIPPLDRCTVVAGVRGLSRQISSVNSYDAPDVLTWLKPGDFVLTTGYIFNDKSELIALVDSLAKRKCSGLAIKISRLPKAMLEAANKLDLPIIEIPDDLSISDLLVPILRQVLIDQGQQHELDKKNAFLKRLINREMKSEGAIFAEGGVLGLLPAEGYLCLCITPSTLGNYSMTNFARLLKKIEVTGRNIGVHLFSGEFENKLLVILQSADGKHISQTCHTASEIADMLINSLNDEVLGFHLQVGIGTYQTTIVQLFRSLQEAYQALQVGNRLAPKQNVFDYSTLQTYTVLQHTPLDISKNFVKSVLGPLIEYDKKTNSELVNTLEVYLECCLSPTDTARRLGIHRNTVHFRITRIKELLNIDLDNGKVLFQLDLAIRMNYLLHTSPK</sequence>
<dbReference type="Gene3D" id="1.10.10.2840">
    <property type="entry name" value="PucR C-terminal helix-turn-helix domain"/>
    <property type="match status" value="1"/>
</dbReference>